<keyword evidence="2 5" id="KW-0812">Transmembrane</keyword>
<feature type="domain" description="ABC transmembrane type-1" evidence="6">
    <location>
        <begin position="59"/>
        <end position="261"/>
    </location>
</feature>
<feature type="transmembrane region" description="Helical" evidence="5">
    <location>
        <begin position="512"/>
        <end position="535"/>
    </location>
</feature>
<feature type="transmembrane region" description="Helical" evidence="5">
    <location>
        <begin position="243"/>
        <end position="264"/>
    </location>
</feature>
<dbReference type="Gene3D" id="1.10.3720.10">
    <property type="entry name" value="MetI-like"/>
    <property type="match status" value="2"/>
</dbReference>
<dbReference type="PROSITE" id="PS50928">
    <property type="entry name" value="ABC_TM1"/>
    <property type="match status" value="2"/>
</dbReference>
<feature type="transmembrane region" description="Helical" evidence="5">
    <location>
        <begin position="54"/>
        <end position="80"/>
    </location>
</feature>
<dbReference type="PANTHER" id="PTHR43496:SF1">
    <property type="entry name" value="POLYGALACTURONAN_RHAMNOGALACTURONAN TRANSPORT SYSTEM PERMEASE PROTEIN YTEP"/>
    <property type="match status" value="1"/>
</dbReference>
<keyword evidence="4 5" id="KW-0472">Membrane</keyword>
<dbReference type="SUPFAM" id="SSF161098">
    <property type="entry name" value="MetI-like"/>
    <property type="match status" value="2"/>
</dbReference>
<dbReference type="InterPro" id="IPR000515">
    <property type="entry name" value="MetI-like"/>
</dbReference>
<feature type="transmembrane region" description="Helical" evidence="5">
    <location>
        <begin position="137"/>
        <end position="159"/>
    </location>
</feature>
<name>A0A7G9GN74_9FIRM</name>
<dbReference type="PANTHER" id="PTHR43496">
    <property type="entry name" value="PROTEIN LPLB"/>
    <property type="match status" value="1"/>
</dbReference>
<evidence type="ECO:0000256" key="1">
    <source>
        <dbReference type="ARBA" id="ARBA00004141"/>
    </source>
</evidence>
<feature type="domain" description="ABC transmembrane type-1" evidence="6">
    <location>
        <begin position="340"/>
        <end position="530"/>
    </location>
</feature>
<feature type="transmembrane region" description="Helical" evidence="5">
    <location>
        <begin position="100"/>
        <end position="121"/>
    </location>
</feature>
<feature type="transmembrane region" description="Helical" evidence="5">
    <location>
        <begin position="406"/>
        <end position="427"/>
    </location>
</feature>
<feature type="transmembrane region" description="Helical" evidence="5">
    <location>
        <begin position="380"/>
        <end position="400"/>
    </location>
</feature>
<evidence type="ECO:0000256" key="5">
    <source>
        <dbReference type="RuleBase" id="RU363032"/>
    </source>
</evidence>
<dbReference type="AlphaFoldDB" id="A0A7G9GN74"/>
<comment type="subcellular location">
    <subcellularLocation>
        <location evidence="5">Cell membrane</location>
        <topology evidence="5">Multi-pass membrane protein</topology>
    </subcellularLocation>
    <subcellularLocation>
        <location evidence="1">Membrane</location>
        <topology evidence="1">Multi-pass membrane protein</topology>
    </subcellularLocation>
</comment>
<keyword evidence="5" id="KW-0813">Transport</keyword>
<dbReference type="CDD" id="cd06261">
    <property type="entry name" value="TM_PBP2"/>
    <property type="match status" value="2"/>
</dbReference>
<reference evidence="7 8" key="1">
    <citation type="submission" date="2020-08" db="EMBL/GenBank/DDBJ databases">
        <authorList>
            <person name="Liu C."/>
            <person name="Sun Q."/>
        </authorList>
    </citation>
    <scope>NUCLEOTIDE SEQUENCE [LARGE SCALE GENOMIC DNA]</scope>
    <source>
        <strain evidence="7 8">NSJ-61</strain>
    </source>
</reference>
<dbReference type="Pfam" id="PF13343">
    <property type="entry name" value="SBP_bac_6"/>
    <property type="match status" value="1"/>
</dbReference>
<organism evidence="7 8">
    <name type="scientific">[Eubacterium] hominis</name>
    <dbReference type="NCBI Taxonomy" id="2764325"/>
    <lineage>
        <taxon>Bacteria</taxon>
        <taxon>Bacillati</taxon>
        <taxon>Bacillota</taxon>
        <taxon>Erysipelotrichia</taxon>
        <taxon>Erysipelotrichales</taxon>
        <taxon>Erysipelotrichaceae</taxon>
        <taxon>Amedibacillus</taxon>
    </lineage>
</organism>
<evidence type="ECO:0000256" key="2">
    <source>
        <dbReference type="ARBA" id="ARBA00022692"/>
    </source>
</evidence>
<feature type="transmembrane region" description="Helical" evidence="5">
    <location>
        <begin position="185"/>
        <end position="206"/>
    </location>
</feature>
<feature type="transmembrane region" description="Helical" evidence="5">
    <location>
        <begin position="339"/>
        <end position="359"/>
    </location>
</feature>
<evidence type="ECO:0000313" key="8">
    <source>
        <dbReference type="Proteomes" id="UP000515856"/>
    </source>
</evidence>
<proteinExistence type="inferred from homology"/>
<evidence type="ECO:0000256" key="4">
    <source>
        <dbReference type="ARBA" id="ARBA00023136"/>
    </source>
</evidence>
<sequence>MLHKQKELKAIYIALMLLFVVFLFTPVALLFAQSFQNEQGITFSHYTGLLQDKIFWKAFFNSVMVSGCAALSTTILAFLLGYTIHFTNLKSVWKKQIRHIATMPMLLPTITYGFAIIYTFGKQGLFTKLFGIQLFDIYGFCGLLIGYIIYTLPIGFLLMDNTMKFIDKKFDIVSRIMQDTKSKRLWMTIIMPMIPTLAASFIQSFFLSFTDFGIPASVGGEYDVVATLLFQKMLGSVPDFHQGALIAVMMLLPSIFSIFILHYLERFQIKYNKSTVIELPKNKCRDYLCFTISVCISMFILSIFAVIFLLPFMNAWPYACSFTISHVIDTLSNQNLIGIYRNSLFVSLLTALFGTMIAYSAALTNMRSQLPSCMKKSMDVIHSISNTIPGMVLGIAYLLAWKKTPLQNTFILIVICNIIHYFSTPYVMAKSALGKMNAGYETTGMLMGDSWFQTIRRVVVPNSKSTLLEMFRFYFVNAMVTISALIFIVGANTAVLTTKIKELQHFAKFDEIFVLSLLILFTNFIVTKVISLLSQPCEKMYMKIKKGVILMISGCILLFTFAYAGSKDAIVIYSNGDEEALMAMKHALDAHGYENQYILQSISTSELGGKMMAEGLDIEADIITMSSYYIDSVQQQNHMFVDITFPIQSIHATPSYALPLTALEGAIIINTKVIRDQHLPIPASIKDLTKDIYKGYISIPDINASSTGWLLVQSIIEAYGETQGKQILQKLLDNVGPHLESSGSGPVKKLRSGEVAIAYGLRHQALKDKENNLPIEVIDPIEGNMQLSESIAVLDKEHQELAMEMANCIQTYARKELIQIYPNALYKGETANLNYASRYPKQYHEALCVELLKEHQKFFKECQNK</sequence>
<feature type="transmembrane region" description="Helical" evidence="5">
    <location>
        <begin position="12"/>
        <end position="34"/>
    </location>
</feature>
<dbReference type="EMBL" id="CP060636">
    <property type="protein sequence ID" value="QNM12256.1"/>
    <property type="molecule type" value="Genomic_DNA"/>
</dbReference>
<dbReference type="RefSeq" id="WP_117536311.1">
    <property type="nucleotide sequence ID" value="NZ_CP060636.1"/>
</dbReference>
<dbReference type="InterPro" id="IPR035906">
    <property type="entry name" value="MetI-like_sf"/>
</dbReference>
<accession>A0A7G9GN74</accession>
<protein>
    <submittedName>
        <fullName evidence="7">ABC transporter permease subunit</fullName>
    </submittedName>
</protein>
<dbReference type="KEGG" id="ehn:H9Q80_18775"/>
<keyword evidence="8" id="KW-1185">Reference proteome</keyword>
<evidence type="ECO:0000313" key="7">
    <source>
        <dbReference type="EMBL" id="QNM12256.1"/>
    </source>
</evidence>
<dbReference type="Gene3D" id="3.40.190.10">
    <property type="entry name" value="Periplasmic binding protein-like II"/>
    <property type="match status" value="2"/>
</dbReference>
<evidence type="ECO:0000259" key="6">
    <source>
        <dbReference type="PROSITE" id="PS50928"/>
    </source>
</evidence>
<keyword evidence="3 5" id="KW-1133">Transmembrane helix</keyword>
<feature type="transmembrane region" description="Helical" evidence="5">
    <location>
        <begin position="547"/>
        <end position="565"/>
    </location>
</feature>
<feature type="transmembrane region" description="Helical" evidence="5">
    <location>
        <begin position="473"/>
        <end position="492"/>
    </location>
</feature>
<gene>
    <name evidence="7" type="ORF">H9Q80_18775</name>
</gene>
<dbReference type="Proteomes" id="UP000515856">
    <property type="component" value="Chromosome"/>
</dbReference>
<dbReference type="GO" id="GO:0005886">
    <property type="term" value="C:plasma membrane"/>
    <property type="evidence" value="ECO:0007669"/>
    <property type="project" value="UniProtKB-SubCell"/>
</dbReference>
<dbReference type="GO" id="GO:0055085">
    <property type="term" value="P:transmembrane transport"/>
    <property type="evidence" value="ECO:0007669"/>
    <property type="project" value="InterPro"/>
</dbReference>
<dbReference type="SUPFAM" id="SSF53850">
    <property type="entry name" value="Periplasmic binding protein-like II"/>
    <property type="match status" value="1"/>
</dbReference>
<comment type="similarity">
    <text evidence="5">Belongs to the binding-protein-dependent transport system permease family.</text>
</comment>
<dbReference type="Pfam" id="PF00528">
    <property type="entry name" value="BPD_transp_1"/>
    <property type="match status" value="2"/>
</dbReference>
<evidence type="ECO:0000256" key="3">
    <source>
        <dbReference type="ARBA" id="ARBA00022989"/>
    </source>
</evidence>
<feature type="transmembrane region" description="Helical" evidence="5">
    <location>
        <begin position="287"/>
        <end position="313"/>
    </location>
</feature>